<dbReference type="Proteomes" id="UP000248259">
    <property type="component" value="Unassembled WGS sequence"/>
</dbReference>
<dbReference type="OrthoDB" id="561385at2"/>
<evidence type="ECO:0000256" key="2">
    <source>
        <dbReference type="ARBA" id="ARBA00022649"/>
    </source>
</evidence>
<organism evidence="11 12">
    <name type="scientific">Parazoarcus communis SWub3 = DSM 12120</name>
    <dbReference type="NCBI Taxonomy" id="1121029"/>
    <lineage>
        <taxon>Bacteria</taxon>
        <taxon>Pseudomonadati</taxon>
        <taxon>Pseudomonadota</taxon>
        <taxon>Betaproteobacteria</taxon>
        <taxon>Rhodocyclales</taxon>
        <taxon>Zoogloeaceae</taxon>
        <taxon>Parazoarcus</taxon>
    </lineage>
</organism>
<gene>
    <name evidence="11" type="ORF">DNK49_04940</name>
</gene>
<keyword evidence="5" id="KW-0479">Metal-binding</keyword>
<accession>A0A323VCA0</accession>
<keyword evidence="6" id="KW-0547">Nucleotide-binding</keyword>
<evidence type="ECO:0000313" key="12">
    <source>
        <dbReference type="Proteomes" id="UP000248259"/>
    </source>
</evidence>
<sequence>MGRLLDHLIANRERVLDCLARHRARNPRVFGSVARGEEVASSDVDLLVEFDEEASLFDLFELQDELAQLLTRPVEVATVGGLHPMIREAVIREARAL</sequence>
<comment type="cofactor">
    <cofactor evidence="1">
        <name>Mg(2+)</name>
        <dbReference type="ChEBI" id="CHEBI:18420"/>
    </cofactor>
</comment>
<evidence type="ECO:0000259" key="10">
    <source>
        <dbReference type="Pfam" id="PF01909"/>
    </source>
</evidence>
<dbReference type="CDD" id="cd05403">
    <property type="entry name" value="NT_KNTase_like"/>
    <property type="match status" value="1"/>
</dbReference>
<evidence type="ECO:0000256" key="3">
    <source>
        <dbReference type="ARBA" id="ARBA00022679"/>
    </source>
</evidence>
<keyword evidence="3" id="KW-0808">Transferase</keyword>
<dbReference type="Pfam" id="PF01909">
    <property type="entry name" value="NTP_transf_2"/>
    <property type="match status" value="1"/>
</dbReference>
<reference evidence="11 12" key="1">
    <citation type="submission" date="2018-06" db="EMBL/GenBank/DDBJ databases">
        <title>Azoarcus communis strain SWub3 genome.</title>
        <authorList>
            <person name="Zorraquino Salvo V."/>
            <person name="Toubiana D."/>
            <person name="Blumwald E."/>
        </authorList>
    </citation>
    <scope>NUCLEOTIDE SEQUENCE [LARGE SCALE GENOMIC DNA]</scope>
    <source>
        <strain evidence="11 12">SWub3</strain>
    </source>
</reference>
<keyword evidence="4" id="KW-0548">Nucleotidyltransferase</keyword>
<dbReference type="SUPFAM" id="SSF81301">
    <property type="entry name" value="Nucleotidyltransferase"/>
    <property type="match status" value="1"/>
</dbReference>
<dbReference type="InterPro" id="IPR002934">
    <property type="entry name" value="Polymerase_NTP_transf_dom"/>
</dbReference>
<feature type="domain" description="Polymerase nucleotidyl transferase" evidence="10">
    <location>
        <begin position="28"/>
        <end position="96"/>
    </location>
</feature>
<dbReference type="InterPro" id="IPR043519">
    <property type="entry name" value="NT_sf"/>
</dbReference>
<evidence type="ECO:0000256" key="4">
    <source>
        <dbReference type="ARBA" id="ARBA00022695"/>
    </source>
</evidence>
<comment type="similarity">
    <text evidence="9">Belongs to the MntA antitoxin family.</text>
</comment>
<keyword evidence="2" id="KW-1277">Toxin-antitoxin system</keyword>
<keyword evidence="8" id="KW-0460">Magnesium</keyword>
<proteinExistence type="inferred from homology"/>
<keyword evidence="12" id="KW-1185">Reference proteome</keyword>
<dbReference type="GO" id="GO:0005524">
    <property type="term" value="F:ATP binding"/>
    <property type="evidence" value="ECO:0007669"/>
    <property type="project" value="UniProtKB-KW"/>
</dbReference>
<evidence type="ECO:0000313" key="11">
    <source>
        <dbReference type="EMBL" id="PZA17868.1"/>
    </source>
</evidence>
<dbReference type="RefSeq" id="WP_110523211.1">
    <property type="nucleotide sequence ID" value="NZ_QKOE01000002.1"/>
</dbReference>
<evidence type="ECO:0000256" key="9">
    <source>
        <dbReference type="ARBA" id="ARBA00038276"/>
    </source>
</evidence>
<name>A0A323VCA0_9RHOO</name>
<protein>
    <recommendedName>
        <fullName evidence="10">Polymerase nucleotidyl transferase domain-containing protein</fullName>
    </recommendedName>
</protein>
<dbReference type="InterPro" id="IPR052038">
    <property type="entry name" value="Type-VII_TA_antitoxin"/>
</dbReference>
<dbReference type="PANTHER" id="PTHR33571">
    <property type="entry name" value="SSL8005 PROTEIN"/>
    <property type="match status" value="1"/>
</dbReference>
<dbReference type="PANTHER" id="PTHR33571:SF12">
    <property type="entry name" value="BSL3053 PROTEIN"/>
    <property type="match status" value="1"/>
</dbReference>
<comment type="caution">
    <text evidence="11">The sequence shown here is derived from an EMBL/GenBank/DDBJ whole genome shotgun (WGS) entry which is preliminary data.</text>
</comment>
<evidence type="ECO:0000256" key="5">
    <source>
        <dbReference type="ARBA" id="ARBA00022723"/>
    </source>
</evidence>
<keyword evidence="7" id="KW-0067">ATP-binding</keyword>
<evidence type="ECO:0000256" key="1">
    <source>
        <dbReference type="ARBA" id="ARBA00001946"/>
    </source>
</evidence>
<dbReference type="AlphaFoldDB" id="A0A323VCA0"/>
<dbReference type="Gene3D" id="3.30.460.10">
    <property type="entry name" value="Beta Polymerase, domain 2"/>
    <property type="match status" value="1"/>
</dbReference>
<evidence type="ECO:0000256" key="7">
    <source>
        <dbReference type="ARBA" id="ARBA00022840"/>
    </source>
</evidence>
<dbReference type="GO" id="GO:0016779">
    <property type="term" value="F:nucleotidyltransferase activity"/>
    <property type="evidence" value="ECO:0007669"/>
    <property type="project" value="UniProtKB-KW"/>
</dbReference>
<dbReference type="EMBL" id="QKOE01000002">
    <property type="protein sequence ID" value="PZA17868.1"/>
    <property type="molecule type" value="Genomic_DNA"/>
</dbReference>
<evidence type="ECO:0000256" key="6">
    <source>
        <dbReference type="ARBA" id="ARBA00022741"/>
    </source>
</evidence>
<dbReference type="GO" id="GO:0046872">
    <property type="term" value="F:metal ion binding"/>
    <property type="evidence" value="ECO:0007669"/>
    <property type="project" value="UniProtKB-KW"/>
</dbReference>
<evidence type="ECO:0000256" key="8">
    <source>
        <dbReference type="ARBA" id="ARBA00022842"/>
    </source>
</evidence>